<evidence type="ECO:0000256" key="1">
    <source>
        <dbReference type="SAM" id="SignalP"/>
    </source>
</evidence>
<organism evidence="2 3">
    <name type="scientific">Caenorhabditis briggsae</name>
    <dbReference type="NCBI Taxonomy" id="6238"/>
    <lineage>
        <taxon>Eukaryota</taxon>
        <taxon>Metazoa</taxon>
        <taxon>Ecdysozoa</taxon>
        <taxon>Nematoda</taxon>
        <taxon>Chromadorea</taxon>
        <taxon>Rhabditida</taxon>
        <taxon>Rhabditina</taxon>
        <taxon>Rhabditomorpha</taxon>
        <taxon>Rhabditoidea</taxon>
        <taxon>Rhabditidae</taxon>
        <taxon>Peloderinae</taxon>
        <taxon>Caenorhabditis</taxon>
    </lineage>
</organism>
<feature type="signal peptide" evidence="1">
    <location>
        <begin position="1"/>
        <end position="17"/>
    </location>
</feature>
<accession>A8Y382</accession>
<dbReference type="WormBase" id="CBG22858">
    <property type="protein sequence ID" value="CBP12332"/>
    <property type="gene ID" value="WBGene00041321"/>
</dbReference>
<name>A8Y382_CAEBR</name>
<dbReference type="InParanoid" id="A8Y382"/>
<dbReference type="RefSeq" id="XP_002638310.1">
    <property type="nucleotide sequence ID" value="XM_002638264.1"/>
</dbReference>
<keyword evidence="3" id="KW-1185">Reference proteome</keyword>
<dbReference type="PANTHER" id="PTHR33272:SF4">
    <property type="entry name" value="30S RIBOSOMAL PROTEIN S15-RELATED"/>
    <property type="match status" value="1"/>
</dbReference>
<sequence>MFKSFILIAFVASALFAAPVPEKAPEESRAELLSYGISPEAADGLIRIETKTEQSGVRPNNSAGSPLEAINGFFKYYQDVESFMKTQSPEDQEGVKRILKKKKAELDAKNGGKLTIFEFFVLKFEFE</sequence>
<reference evidence="2 3" key="2">
    <citation type="journal article" date="2011" name="PLoS Genet.">
        <title>Caenorhabditis briggsae recombinant inbred line genotypes reveal inter-strain incompatibility and the evolution of recombination.</title>
        <authorList>
            <person name="Ross J.A."/>
            <person name="Koboldt D.C."/>
            <person name="Staisch J.E."/>
            <person name="Chamberlin H.M."/>
            <person name="Gupta B.P."/>
            <person name="Miller R.D."/>
            <person name="Baird S.E."/>
            <person name="Haag E.S."/>
        </authorList>
    </citation>
    <scope>NUCLEOTIDE SEQUENCE [LARGE SCALE GENOMIC DNA]</scope>
    <source>
        <strain evidence="2 3">AF16</strain>
    </source>
</reference>
<evidence type="ECO:0000313" key="3">
    <source>
        <dbReference type="Proteomes" id="UP000008549"/>
    </source>
</evidence>
<dbReference type="EMBL" id="HE600994">
    <property type="protein sequence ID" value="CAP39351.1"/>
    <property type="molecule type" value="Genomic_DNA"/>
</dbReference>
<reference evidence="2 3" key="1">
    <citation type="journal article" date="2003" name="PLoS Biol.">
        <title>The genome sequence of Caenorhabditis briggsae: a platform for comparative genomics.</title>
        <authorList>
            <person name="Stein L.D."/>
            <person name="Bao Z."/>
            <person name="Blasiar D."/>
            <person name="Blumenthal T."/>
            <person name="Brent M.R."/>
            <person name="Chen N."/>
            <person name="Chinwalla A."/>
            <person name="Clarke L."/>
            <person name="Clee C."/>
            <person name="Coghlan A."/>
            <person name="Coulson A."/>
            <person name="D'Eustachio P."/>
            <person name="Fitch D.H."/>
            <person name="Fulton L.A."/>
            <person name="Fulton R.E."/>
            <person name="Griffiths-Jones S."/>
            <person name="Harris T.W."/>
            <person name="Hillier L.W."/>
            <person name="Kamath R."/>
            <person name="Kuwabara P.E."/>
            <person name="Mardis E.R."/>
            <person name="Marra M.A."/>
            <person name="Miner T.L."/>
            <person name="Minx P."/>
            <person name="Mullikin J.C."/>
            <person name="Plumb R.W."/>
            <person name="Rogers J."/>
            <person name="Schein J.E."/>
            <person name="Sohrmann M."/>
            <person name="Spieth J."/>
            <person name="Stajich J.E."/>
            <person name="Wei C."/>
            <person name="Willey D."/>
            <person name="Wilson R.K."/>
            <person name="Durbin R."/>
            <person name="Waterston R.H."/>
        </authorList>
    </citation>
    <scope>NUCLEOTIDE SEQUENCE [LARGE SCALE GENOMIC DNA]</scope>
    <source>
        <strain evidence="2 3">AF16</strain>
    </source>
</reference>
<dbReference type="PANTHER" id="PTHR33272">
    <property type="entry name" value="PROTEIN CBG22877-RELATED"/>
    <property type="match status" value="1"/>
</dbReference>
<evidence type="ECO:0000313" key="4">
    <source>
        <dbReference type="WormBase" id="CBG22858"/>
    </source>
</evidence>
<dbReference type="AlphaFoldDB" id="A8Y382"/>
<dbReference type="GeneID" id="8580307"/>
<dbReference type="Pfam" id="PF14747">
    <property type="entry name" value="DUF4473"/>
    <property type="match status" value="1"/>
</dbReference>
<evidence type="ECO:0000313" key="2">
    <source>
        <dbReference type="EMBL" id="CAP39351.1"/>
    </source>
</evidence>
<keyword evidence="1" id="KW-0732">Signal</keyword>
<dbReference type="Proteomes" id="UP000008549">
    <property type="component" value="Unassembled WGS sequence"/>
</dbReference>
<protein>
    <submittedName>
        <fullName evidence="2">Protein CBG22858</fullName>
    </submittedName>
</protein>
<dbReference type="CTD" id="8580307"/>
<feature type="chain" id="PRO_5002731322" evidence="1">
    <location>
        <begin position="18"/>
        <end position="127"/>
    </location>
</feature>
<dbReference type="HOGENOM" id="CLU_161560_0_0_1"/>
<gene>
    <name evidence="2 4" type="ORF">CBG22858</name>
    <name evidence="2" type="ORF">CBG_22858</name>
</gene>
<proteinExistence type="predicted"/>
<dbReference type="KEGG" id="cbr:CBG_22858"/>
<dbReference type="eggNOG" id="ENOG502TK66">
    <property type="taxonomic scope" value="Eukaryota"/>
</dbReference>
<dbReference type="InterPro" id="IPR027913">
    <property type="entry name" value="DUF4473"/>
</dbReference>